<dbReference type="Pfam" id="PF20074">
    <property type="entry name" value="DUF6470"/>
    <property type="match status" value="1"/>
</dbReference>
<dbReference type="EMBL" id="JAQKAB010000001">
    <property type="protein sequence ID" value="MDA7025520.1"/>
    <property type="molecule type" value="Genomic_DNA"/>
</dbReference>
<comment type="caution">
    <text evidence="1">The sequence shown here is derived from an EMBL/GenBank/DDBJ whole genome shotgun (WGS) entry which is preliminary data.</text>
</comment>
<dbReference type="RefSeq" id="WP_271339361.1">
    <property type="nucleotide sequence ID" value="NZ_JAQKAB010000001.1"/>
</dbReference>
<dbReference type="Proteomes" id="UP001211894">
    <property type="component" value="Unassembled WGS sequence"/>
</dbReference>
<protein>
    <submittedName>
        <fullName evidence="1">DUF6470 family protein</fullName>
    </submittedName>
</protein>
<keyword evidence="2" id="KW-1185">Reference proteome</keyword>
<proteinExistence type="predicted"/>
<evidence type="ECO:0000313" key="2">
    <source>
        <dbReference type="Proteomes" id="UP001211894"/>
    </source>
</evidence>
<sequence length="189" mass="21368">MQLPRLIMESVPARIGLTTTPAKLEMEQPHADMEIEQPHAELDISVKPSKLTIDQTKAWEDLDRKHIFKRIEEAAQQGQQDCIDGIARTAEEGDELMRIENGGEPIAEQARRNSEPEPVQIGIHSSPTFSRVKIEYTPSEVDIKATPHKPVIKFTPNKPVIDFTPGSVKVDMLQYPELKINVEYPKPKQ</sequence>
<gene>
    <name evidence="1" type="ORF">PJ311_02710</name>
</gene>
<dbReference type="InterPro" id="IPR045527">
    <property type="entry name" value="DUF6470"/>
</dbReference>
<name>A0ABT4WZS0_9BACI</name>
<organism evidence="1 2">
    <name type="scientific">Bacillus changyiensis</name>
    <dbReference type="NCBI Taxonomy" id="3004103"/>
    <lineage>
        <taxon>Bacteria</taxon>
        <taxon>Bacillati</taxon>
        <taxon>Bacillota</taxon>
        <taxon>Bacilli</taxon>
        <taxon>Bacillales</taxon>
        <taxon>Bacillaceae</taxon>
        <taxon>Bacillus</taxon>
    </lineage>
</organism>
<accession>A0ABT4WZS0</accession>
<reference evidence="1 2" key="1">
    <citation type="submission" date="2023-01" db="EMBL/GenBank/DDBJ databases">
        <title>Bacillus changyiensis sp. nov., isolated from a coastal deposit.</title>
        <authorList>
            <person name="Xiao G."/>
            <person name="Lai Q."/>
            <person name="Hu Z."/>
            <person name="Shao Z."/>
        </authorList>
    </citation>
    <scope>NUCLEOTIDE SEQUENCE [LARGE SCALE GENOMIC DNA]</scope>
    <source>
        <strain evidence="1 2">CLL-7-23</strain>
    </source>
</reference>
<evidence type="ECO:0000313" key="1">
    <source>
        <dbReference type="EMBL" id="MDA7025520.1"/>
    </source>
</evidence>